<dbReference type="RefSeq" id="XP_001806544.1">
    <property type="nucleotide sequence ID" value="XM_001806492.1"/>
</dbReference>
<dbReference type="OMA" id="CFFMWHY"/>
<dbReference type="Proteomes" id="UP000663193">
    <property type="component" value="Chromosome 16"/>
</dbReference>
<keyword evidence="1" id="KW-1133">Transmembrane helix</keyword>
<evidence type="ECO:0000313" key="3">
    <source>
        <dbReference type="Proteomes" id="UP000663193"/>
    </source>
</evidence>
<evidence type="ECO:0000313" key="2">
    <source>
        <dbReference type="EMBL" id="QRD03827.1"/>
    </source>
</evidence>
<dbReference type="Pfam" id="PF11204">
    <property type="entry name" value="DUF2985"/>
    <property type="match status" value="1"/>
</dbReference>
<dbReference type="KEGG" id="pno:SNOG_16429"/>
<dbReference type="VEuPathDB" id="FungiDB:JI435_164290"/>
<feature type="transmembrane region" description="Helical" evidence="1">
    <location>
        <begin position="296"/>
        <end position="316"/>
    </location>
</feature>
<keyword evidence="1" id="KW-0812">Transmembrane</keyword>
<dbReference type="EMBL" id="CP069038">
    <property type="protein sequence ID" value="QRD03827.1"/>
    <property type="molecule type" value="Genomic_DNA"/>
</dbReference>
<dbReference type="PANTHER" id="PTHR35872:SF1">
    <property type="entry name" value="ALPHA-L-RHAMNOSIDASE C"/>
    <property type="match status" value="1"/>
</dbReference>
<feature type="transmembrane region" description="Helical" evidence="1">
    <location>
        <begin position="262"/>
        <end position="284"/>
    </location>
</feature>
<sequence>MAQKPPSDLLGRTRAISITLANGTPQLGKRQATGTAIAQASTLTELRESYIGGSNDEHGHSMRIAKPDQNADVELIELVTAGAIPALEQQEMPKHANHTFQETQDDGAKKGWGPTVLNGLKAFWKFFKTFWGFWITIYCLNIVGWGLMLVILISKAVPAMNHPTADDNSSQRKIWIEIDTQILNALFCVTGFGLAPWRFRDWYWTVRAIHFHDKHAMYRLTQQNKGWFRPSEEYTEAVAVEHEKDTVASNGVRAPPTALWKLAFVVNMMVLNTALQALLSYYLWGYNRIDRPSWATGTFVGLGAVTGIFAGLMYWWERRKVKKIEGPEVRVVYV</sequence>
<proteinExistence type="predicted"/>
<dbReference type="InterPro" id="IPR021369">
    <property type="entry name" value="DUF2985"/>
</dbReference>
<feature type="transmembrane region" description="Helical" evidence="1">
    <location>
        <begin position="130"/>
        <end position="154"/>
    </location>
</feature>
<accession>A0A7U2FEL1</accession>
<gene>
    <name evidence="2" type="ORF">JI435_164290</name>
</gene>
<organism evidence="2 3">
    <name type="scientific">Phaeosphaeria nodorum (strain SN15 / ATCC MYA-4574 / FGSC 10173)</name>
    <name type="common">Glume blotch fungus</name>
    <name type="synonym">Parastagonospora nodorum</name>
    <dbReference type="NCBI Taxonomy" id="321614"/>
    <lineage>
        <taxon>Eukaryota</taxon>
        <taxon>Fungi</taxon>
        <taxon>Dikarya</taxon>
        <taxon>Ascomycota</taxon>
        <taxon>Pezizomycotina</taxon>
        <taxon>Dothideomycetes</taxon>
        <taxon>Pleosporomycetidae</taxon>
        <taxon>Pleosporales</taxon>
        <taxon>Pleosporineae</taxon>
        <taxon>Phaeosphaeriaceae</taxon>
        <taxon>Parastagonospora</taxon>
    </lineage>
</organism>
<keyword evidence="3" id="KW-1185">Reference proteome</keyword>
<dbReference type="OrthoDB" id="6407410at2759"/>
<evidence type="ECO:0000256" key="1">
    <source>
        <dbReference type="SAM" id="Phobius"/>
    </source>
</evidence>
<name>A0A7U2FEL1_PHANO</name>
<keyword evidence="1" id="KW-0472">Membrane</keyword>
<dbReference type="AlphaFoldDB" id="A0A7U2FEL1"/>
<reference evidence="3" key="1">
    <citation type="journal article" date="2021" name="BMC Genomics">
        <title>Chromosome-level genome assembly and manually-curated proteome of model necrotroph Parastagonospora nodorum Sn15 reveals a genome-wide trove of candidate effector homologs, and redundancy of virulence-related functions within an accessory chromosome.</title>
        <authorList>
            <person name="Bertazzoni S."/>
            <person name="Jones D.A.B."/>
            <person name="Phan H.T."/>
            <person name="Tan K.-C."/>
            <person name="Hane J.K."/>
        </authorList>
    </citation>
    <scope>NUCLEOTIDE SEQUENCE [LARGE SCALE GENOMIC DNA]</scope>
    <source>
        <strain evidence="3">SN15 / ATCC MYA-4574 / FGSC 10173)</strain>
    </source>
</reference>
<protein>
    <submittedName>
        <fullName evidence="2">Uncharacterized protein</fullName>
    </submittedName>
</protein>
<dbReference type="PANTHER" id="PTHR35872">
    <property type="entry name" value="INTEGRAL MEMBRANE PROTEIN (AFU_ORTHOLOGUE AFUA_5G07110)"/>
    <property type="match status" value="1"/>
</dbReference>